<dbReference type="EMBL" id="CP163445">
    <property type="protein sequence ID" value="XDQ82297.1"/>
    <property type="molecule type" value="Genomic_DNA"/>
</dbReference>
<organism evidence="1">
    <name type="scientific">Streptomyces sp. Y1</name>
    <dbReference type="NCBI Taxonomy" id="3238634"/>
    <lineage>
        <taxon>Bacteria</taxon>
        <taxon>Bacillati</taxon>
        <taxon>Actinomycetota</taxon>
        <taxon>Actinomycetes</taxon>
        <taxon>Kitasatosporales</taxon>
        <taxon>Streptomycetaceae</taxon>
        <taxon>Streptomyces</taxon>
    </lineage>
</organism>
<dbReference type="RefSeq" id="WP_369184711.1">
    <property type="nucleotide sequence ID" value="NZ_CP163445.1"/>
</dbReference>
<reference evidence="1" key="1">
    <citation type="submission" date="2024-07" db="EMBL/GenBank/DDBJ databases">
        <authorList>
            <person name="Yu S.T."/>
        </authorList>
    </citation>
    <scope>NUCLEOTIDE SEQUENCE</scope>
    <source>
        <strain evidence="1">Y1</strain>
    </source>
</reference>
<protein>
    <recommendedName>
        <fullName evidence="2">Leucine rich repeat variant</fullName>
    </recommendedName>
</protein>
<evidence type="ECO:0008006" key="2">
    <source>
        <dbReference type="Google" id="ProtNLM"/>
    </source>
</evidence>
<gene>
    <name evidence="1" type="ORF">AB2U05_29365</name>
</gene>
<proteinExistence type="predicted"/>
<evidence type="ECO:0000313" key="1">
    <source>
        <dbReference type="EMBL" id="XDQ82297.1"/>
    </source>
</evidence>
<accession>A0AB39TT04</accession>
<dbReference type="InterPro" id="IPR011989">
    <property type="entry name" value="ARM-like"/>
</dbReference>
<name>A0AB39TT04_9ACTN</name>
<dbReference type="Gene3D" id="1.25.10.10">
    <property type="entry name" value="Leucine-rich Repeat Variant"/>
    <property type="match status" value="2"/>
</dbReference>
<dbReference type="AlphaFoldDB" id="A0AB39TT04"/>
<sequence length="505" mass="53999">MSTTPLAEALLRGVAANPAAPSEVLLRLLARAGRPAWPVLCEQRALPPDVVEAVLAHPESAVRRAFARSRCAAPEQRGRLADDPEAFVRISLAAGPRPRLGPPEPLPDAVLVALLTARDGDHPGEQRFTAGEIAEELEFSGQIPQAFRRALLTHPHPALRAKATGLWLWLAPEQRAALLADPDEAVAAAARRRDRELDPAAMEADLPDRDGHTRNMLLVNYAVSHAVAERCLAERRNLWSLAANPHTPAAAVARLARDPDPKVRERVAARADLDPPLLAELAEDPDEAVRLRALVQPLPRTWPQRSAIDRVRGCGTACGARSTAECVGPVPEMVREPETAWYAACADSPHPLLRRVAATCRLLPEEVVHRLAADPEPDVRHLLALNHPLAPPAAVLDAFLALPRRRPYLLTLPRLPRTGLAHLLGHQDAEVRALAAADPALPAPPTALLTDPDGPVRRAAAANPLLAPAVLDALLDGPDPDAAEGAAANPGLPAARLHALLDRCG</sequence>